<dbReference type="InterPro" id="IPR051914">
    <property type="entry name" value="FAD-linked_OxidoTrans_Type4"/>
</dbReference>
<dbReference type="InterPro" id="IPR036318">
    <property type="entry name" value="FAD-bd_PCMH-like_sf"/>
</dbReference>
<dbReference type="RefSeq" id="WP_309954742.1">
    <property type="nucleotide sequence ID" value="NZ_JAVDUJ010000001.1"/>
</dbReference>
<comment type="caution">
    <text evidence="6">The sequence shown here is derived from an EMBL/GenBank/DDBJ whole genome shotgun (WGS) entry which is preliminary data.</text>
</comment>
<dbReference type="PANTHER" id="PTHR42934:SF2">
    <property type="entry name" value="GLYCOLATE OXIDASE SUBUNIT GLCD"/>
    <property type="match status" value="1"/>
</dbReference>
<dbReference type="Proteomes" id="UP001266099">
    <property type="component" value="Unassembled WGS sequence"/>
</dbReference>
<name>A0ABU1T031_9ACTO</name>
<dbReference type="EMBL" id="JAVDUJ010000001">
    <property type="protein sequence ID" value="MDR6938714.1"/>
    <property type="molecule type" value="Genomic_DNA"/>
</dbReference>
<evidence type="ECO:0000259" key="5">
    <source>
        <dbReference type="PROSITE" id="PS51387"/>
    </source>
</evidence>
<dbReference type="Pfam" id="PF01565">
    <property type="entry name" value="FAD_binding_4"/>
    <property type="match status" value="1"/>
</dbReference>
<dbReference type="PANTHER" id="PTHR42934">
    <property type="entry name" value="GLYCOLATE OXIDASE SUBUNIT GLCD"/>
    <property type="match status" value="1"/>
</dbReference>
<evidence type="ECO:0000256" key="2">
    <source>
        <dbReference type="ARBA" id="ARBA00022630"/>
    </source>
</evidence>
<proteinExistence type="predicted"/>
<gene>
    <name evidence="6" type="ORF">J2S36_000257</name>
</gene>
<dbReference type="InterPro" id="IPR016164">
    <property type="entry name" value="FAD-linked_Oxase-like_C"/>
</dbReference>
<dbReference type="SUPFAM" id="SSF55103">
    <property type="entry name" value="FAD-linked oxidases, C-terminal domain"/>
    <property type="match status" value="1"/>
</dbReference>
<accession>A0ABU1T031</accession>
<dbReference type="PROSITE" id="PS51387">
    <property type="entry name" value="FAD_PCMH"/>
    <property type="match status" value="1"/>
</dbReference>
<dbReference type="Gene3D" id="3.30.70.2740">
    <property type="match status" value="1"/>
</dbReference>
<evidence type="ECO:0000313" key="7">
    <source>
        <dbReference type="Proteomes" id="UP001266099"/>
    </source>
</evidence>
<reference evidence="6 7" key="1">
    <citation type="submission" date="2023-07" db="EMBL/GenBank/DDBJ databases">
        <title>Sequencing the genomes of 1000 actinobacteria strains.</title>
        <authorList>
            <person name="Klenk H.-P."/>
        </authorList>
    </citation>
    <scope>NUCLEOTIDE SEQUENCE [LARGE SCALE GENOMIC DNA]</scope>
    <source>
        <strain evidence="6 7">DSM 15539</strain>
    </source>
</reference>
<dbReference type="EC" id="1.1.3.15" evidence="6"/>
<comment type="cofactor">
    <cofactor evidence="1">
        <name>FAD</name>
        <dbReference type="ChEBI" id="CHEBI:57692"/>
    </cofactor>
</comment>
<dbReference type="InterPro" id="IPR016169">
    <property type="entry name" value="FAD-bd_PCMH_sub2"/>
</dbReference>
<evidence type="ECO:0000256" key="1">
    <source>
        <dbReference type="ARBA" id="ARBA00001974"/>
    </source>
</evidence>
<evidence type="ECO:0000256" key="3">
    <source>
        <dbReference type="ARBA" id="ARBA00022827"/>
    </source>
</evidence>
<feature type="domain" description="FAD-binding PCMH-type" evidence="5">
    <location>
        <begin position="33"/>
        <end position="213"/>
    </location>
</feature>
<keyword evidence="7" id="KW-1185">Reference proteome</keyword>
<keyword evidence="2" id="KW-0285">Flavoprotein</keyword>
<evidence type="ECO:0000256" key="4">
    <source>
        <dbReference type="ARBA" id="ARBA00023002"/>
    </source>
</evidence>
<dbReference type="Pfam" id="PF02913">
    <property type="entry name" value="FAD-oxidase_C"/>
    <property type="match status" value="1"/>
</dbReference>
<keyword evidence="3" id="KW-0274">FAD</keyword>
<dbReference type="InterPro" id="IPR016166">
    <property type="entry name" value="FAD-bd_PCMH"/>
</dbReference>
<dbReference type="InterPro" id="IPR006094">
    <property type="entry name" value="Oxid_FAD_bind_N"/>
</dbReference>
<organism evidence="6 7">
    <name type="scientific">Arcanobacterium hippocoleae</name>
    <dbReference type="NCBI Taxonomy" id="149017"/>
    <lineage>
        <taxon>Bacteria</taxon>
        <taxon>Bacillati</taxon>
        <taxon>Actinomycetota</taxon>
        <taxon>Actinomycetes</taxon>
        <taxon>Actinomycetales</taxon>
        <taxon>Actinomycetaceae</taxon>
        <taxon>Arcanobacterium</taxon>
    </lineage>
</organism>
<dbReference type="GO" id="GO:0003973">
    <property type="term" value="F:(S)-2-hydroxy-acid oxidase activity"/>
    <property type="evidence" value="ECO:0007669"/>
    <property type="project" value="UniProtKB-EC"/>
</dbReference>
<dbReference type="InterPro" id="IPR016171">
    <property type="entry name" value="Vanillyl_alc_oxidase_C-sub2"/>
</dbReference>
<sequence>MFLHKLSEILPSEQIFIGDNIDAKYLSDFFGREKGAAIALVFPKTTEQVSTVVRLADAYRVPVIPRGAGTNLAGSTFPEAVHNAIIIDLSLMNQILALNPETFTVTVQPGVLLCDLQEYVESHGLFYPPDPGEKHASIGGNISTNAGGMRAVKYGVTRDYVRELEVVLPNGEIVCLGAATVKDASGLSLKNLIIGAEGTLGIVTKATLRLIAKPEFSVDVLVSFSSLRTALESVPEILKTGVIPTAIEFIAGSVVQMGERFTSLQFPAPKATAYLLLTFDGPKPQIADDLRRVENHLRELKALDFLTLDKSGSVTVWKIRGCLVKAVEAQCAQEPLDLVVPIDKTADLIESVQQLTAETGVVTVAFGHAGDGNVHLCVLREQRNDEEWQADLTNFLTHLYRKAADLGGLVSAEHGIGIAKKRYYLALTDPAIVTLQRQIKAAIDPKGIFNPGKSYSI</sequence>
<keyword evidence="4 6" id="KW-0560">Oxidoreductase</keyword>
<protein>
    <submittedName>
        <fullName evidence="6">Glycolate oxidase</fullName>
        <ecNumber evidence="6">1.1.3.15</ecNumber>
    </submittedName>
</protein>
<dbReference type="Gene3D" id="1.10.45.10">
    <property type="entry name" value="Vanillyl-alcohol Oxidase, Chain A, domain 4"/>
    <property type="match status" value="1"/>
</dbReference>
<dbReference type="Gene3D" id="3.30.465.10">
    <property type="match status" value="1"/>
</dbReference>
<dbReference type="InterPro" id="IPR004113">
    <property type="entry name" value="FAD-bd_oxidored_4_C"/>
</dbReference>
<evidence type="ECO:0000313" key="6">
    <source>
        <dbReference type="EMBL" id="MDR6938714.1"/>
    </source>
</evidence>
<dbReference type="SUPFAM" id="SSF56176">
    <property type="entry name" value="FAD-binding/transporter-associated domain-like"/>
    <property type="match status" value="1"/>
</dbReference>